<comment type="function">
    <text evidence="11">Peptidoglycan polymerase that catalyzes glycan chain elongation from lipid-linked precursors.</text>
</comment>
<dbReference type="EMBL" id="PKUN01000001">
    <property type="protein sequence ID" value="PLX63669.1"/>
    <property type="molecule type" value="Genomic_DNA"/>
</dbReference>
<dbReference type="GO" id="GO:0005886">
    <property type="term" value="C:plasma membrane"/>
    <property type="evidence" value="ECO:0007669"/>
    <property type="project" value="UniProtKB-SubCell"/>
</dbReference>
<dbReference type="AlphaFoldDB" id="A0A2N6D1V9"/>
<evidence type="ECO:0000256" key="1">
    <source>
        <dbReference type="ARBA" id="ARBA00022475"/>
    </source>
</evidence>
<protein>
    <recommendedName>
        <fullName evidence="11">Biosynthetic peptidoglycan transglycosylase</fullName>
        <ecNumber evidence="11">2.4.99.28</ecNumber>
    </recommendedName>
    <alternativeName>
        <fullName evidence="11">Glycan polymerase</fullName>
    </alternativeName>
    <alternativeName>
        <fullName evidence="11">Peptidoglycan glycosyltransferase MtgA</fullName>
        <shortName evidence="11">PGT</shortName>
    </alternativeName>
</protein>
<dbReference type="GO" id="GO:0016763">
    <property type="term" value="F:pentosyltransferase activity"/>
    <property type="evidence" value="ECO:0007669"/>
    <property type="project" value="InterPro"/>
</dbReference>
<keyword evidence="5 11" id="KW-0812">Transmembrane</keyword>
<comment type="caution">
    <text evidence="13">The sequence shown here is derived from an EMBL/GenBank/DDBJ whole genome shotgun (WGS) entry which is preliminary data.</text>
</comment>
<keyword evidence="2 11" id="KW-0997">Cell inner membrane</keyword>
<dbReference type="PANTHER" id="PTHR30400">
    <property type="entry name" value="MONOFUNCTIONAL BIOSYNTHETIC PEPTIDOGLYCAN TRANSGLYCOSYLASE"/>
    <property type="match status" value="1"/>
</dbReference>
<sequence>MWSSKTGRRSKPGWKYRILRWIFLLLLGVAFLGVLVVLPWRWMAPPTSAFMLAEYWQSDSEIDYRWTPFERISSQLAIAVVASEDQKFPVHYGFDLYSIMDALSSRQKRVRGASTISQQVAKNLYLWGGRSYLRKGIEAYLTLLIESLWPKQRILEVYLNVAEFAPGIYGAEAASQRLFGKPANRLTLHESSLLAAVLPNPKRMRVTPPSDYVSSRAQDIRREVRRLGGPPYLTFLQ</sequence>
<dbReference type="GO" id="GO:0071555">
    <property type="term" value="P:cell wall organization"/>
    <property type="evidence" value="ECO:0007669"/>
    <property type="project" value="UniProtKB-KW"/>
</dbReference>
<feature type="domain" description="Glycosyl transferase family 51" evidence="12">
    <location>
        <begin position="61"/>
        <end position="221"/>
    </location>
</feature>
<keyword evidence="4 11" id="KW-0808">Transferase</keyword>
<dbReference type="InterPro" id="IPR023346">
    <property type="entry name" value="Lysozyme-like_dom_sf"/>
</dbReference>
<keyword evidence="7 11" id="KW-0573">Peptidoglycan synthesis</keyword>
<dbReference type="NCBIfam" id="TIGR02070">
    <property type="entry name" value="mono_pep_trsgly"/>
    <property type="match status" value="1"/>
</dbReference>
<dbReference type="EC" id="2.4.99.28" evidence="11"/>
<evidence type="ECO:0000256" key="6">
    <source>
        <dbReference type="ARBA" id="ARBA00022960"/>
    </source>
</evidence>
<evidence type="ECO:0000256" key="5">
    <source>
        <dbReference type="ARBA" id="ARBA00022692"/>
    </source>
</evidence>
<comment type="pathway">
    <text evidence="11">Cell wall biogenesis; peptidoglycan biosynthesis.</text>
</comment>
<comment type="catalytic activity">
    <reaction evidence="11">
        <text>[GlcNAc-(1-&gt;4)-Mur2Ac(oyl-L-Ala-gamma-D-Glu-L-Lys-D-Ala-D-Ala)](n)-di-trans,octa-cis-undecaprenyl diphosphate + beta-D-GlcNAc-(1-&gt;4)-Mur2Ac(oyl-L-Ala-gamma-D-Glu-L-Lys-D-Ala-D-Ala)-di-trans,octa-cis-undecaprenyl diphosphate = [GlcNAc-(1-&gt;4)-Mur2Ac(oyl-L-Ala-gamma-D-Glu-L-Lys-D-Ala-D-Ala)](n+1)-di-trans,octa-cis-undecaprenyl diphosphate + di-trans,octa-cis-undecaprenyl diphosphate + H(+)</text>
        <dbReference type="Rhea" id="RHEA:23708"/>
        <dbReference type="Rhea" id="RHEA-COMP:9602"/>
        <dbReference type="Rhea" id="RHEA-COMP:9603"/>
        <dbReference type="ChEBI" id="CHEBI:15378"/>
        <dbReference type="ChEBI" id="CHEBI:58405"/>
        <dbReference type="ChEBI" id="CHEBI:60033"/>
        <dbReference type="ChEBI" id="CHEBI:78435"/>
        <dbReference type="EC" id="2.4.99.28"/>
    </reaction>
</comment>
<proteinExistence type="inferred from homology"/>
<keyword evidence="9 11" id="KW-0472">Membrane</keyword>
<dbReference type="GO" id="GO:0008360">
    <property type="term" value="P:regulation of cell shape"/>
    <property type="evidence" value="ECO:0007669"/>
    <property type="project" value="UniProtKB-KW"/>
</dbReference>
<keyword evidence="10 11" id="KW-0961">Cell wall biogenesis/degradation</keyword>
<feature type="transmembrane region" description="Helical" evidence="11">
    <location>
        <begin position="21"/>
        <end position="42"/>
    </location>
</feature>
<dbReference type="Pfam" id="PF00912">
    <property type="entry name" value="Transgly"/>
    <property type="match status" value="1"/>
</dbReference>
<dbReference type="HAMAP" id="MF_00766">
    <property type="entry name" value="PGT_MtgA"/>
    <property type="match status" value="1"/>
</dbReference>
<dbReference type="Gene3D" id="1.10.3810.10">
    <property type="entry name" value="Biosynthetic peptidoglycan transglycosylase-like"/>
    <property type="match status" value="1"/>
</dbReference>
<evidence type="ECO:0000313" key="14">
    <source>
        <dbReference type="Proteomes" id="UP000235015"/>
    </source>
</evidence>
<evidence type="ECO:0000256" key="9">
    <source>
        <dbReference type="ARBA" id="ARBA00023136"/>
    </source>
</evidence>
<accession>A0A2N6D1V9</accession>
<evidence type="ECO:0000256" key="2">
    <source>
        <dbReference type="ARBA" id="ARBA00022519"/>
    </source>
</evidence>
<evidence type="ECO:0000259" key="12">
    <source>
        <dbReference type="Pfam" id="PF00912"/>
    </source>
</evidence>
<dbReference type="InterPro" id="IPR011812">
    <property type="entry name" value="Pep_trsgly"/>
</dbReference>
<reference evidence="13 14" key="1">
    <citation type="submission" date="2017-11" db="EMBL/GenBank/DDBJ databases">
        <title>Genome-resolved metagenomics identifies genetic mobility, metabolic interactions, and unexpected diversity in perchlorate-reducing communities.</title>
        <authorList>
            <person name="Barnum T.P."/>
            <person name="Figueroa I.A."/>
            <person name="Carlstrom C.I."/>
            <person name="Lucas L.N."/>
            <person name="Engelbrektson A.L."/>
            <person name="Coates J.D."/>
        </authorList>
    </citation>
    <scope>NUCLEOTIDE SEQUENCE [LARGE SCALE GENOMIC DNA]</scope>
    <source>
        <strain evidence="13">BM301</strain>
    </source>
</reference>
<keyword evidence="8 11" id="KW-1133">Transmembrane helix</keyword>
<dbReference type="Proteomes" id="UP000235015">
    <property type="component" value="Unassembled WGS sequence"/>
</dbReference>
<dbReference type="PANTHER" id="PTHR30400:SF0">
    <property type="entry name" value="BIOSYNTHETIC PEPTIDOGLYCAN TRANSGLYCOSYLASE"/>
    <property type="match status" value="1"/>
</dbReference>
<evidence type="ECO:0000256" key="10">
    <source>
        <dbReference type="ARBA" id="ARBA00023316"/>
    </source>
</evidence>
<dbReference type="GO" id="GO:0009252">
    <property type="term" value="P:peptidoglycan biosynthetic process"/>
    <property type="evidence" value="ECO:0007669"/>
    <property type="project" value="UniProtKB-UniRule"/>
</dbReference>
<dbReference type="SUPFAM" id="SSF53955">
    <property type="entry name" value="Lysozyme-like"/>
    <property type="match status" value="1"/>
</dbReference>
<dbReference type="GO" id="GO:0008955">
    <property type="term" value="F:peptidoglycan glycosyltransferase activity"/>
    <property type="evidence" value="ECO:0007669"/>
    <property type="project" value="UniProtKB-UniRule"/>
</dbReference>
<dbReference type="InterPro" id="IPR001264">
    <property type="entry name" value="Glyco_trans_51"/>
</dbReference>
<keyword evidence="1 11" id="KW-1003">Cell membrane</keyword>
<organism evidence="13 14">
    <name type="scientific">Sedimenticola selenatireducens</name>
    <dbReference type="NCBI Taxonomy" id="191960"/>
    <lineage>
        <taxon>Bacteria</taxon>
        <taxon>Pseudomonadati</taxon>
        <taxon>Pseudomonadota</taxon>
        <taxon>Gammaproteobacteria</taxon>
        <taxon>Chromatiales</taxon>
        <taxon>Sedimenticolaceae</taxon>
        <taxon>Sedimenticola</taxon>
    </lineage>
</organism>
<evidence type="ECO:0000256" key="4">
    <source>
        <dbReference type="ARBA" id="ARBA00022679"/>
    </source>
</evidence>
<dbReference type="STRING" id="1111735.GCA_000428045_03257"/>
<evidence type="ECO:0000256" key="8">
    <source>
        <dbReference type="ARBA" id="ARBA00022989"/>
    </source>
</evidence>
<dbReference type="UniPathway" id="UPA00219"/>
<comment type="similarity">
    <text evidence="11">Belongs to the glycosyltransferase 51 family.</text>
</comment>
<keyword evidence="6 11" id="KW-0133">Cell shape</keyword>
<evidence type="ECO:0000256" key="7">
    <source>
        <dbReference type="ARBA" id="ARBA00022984"/>
    </source>
</evidence>
<comment type="subcellular location">
    <subcellularLocation>
        <location evidence="11">Cell inner membrane</location>
        <topology evidence="11">Single-pass membrane protein</topology>
    </subcellularLocation>
</comment>
<evidence type="ECO:0000256" key="11">
    <source>
        <dbReference type="HAMAP-Rule" id="MF_00766"/>
    </source>
</evidence>
<name>A0A2N6D1V9_9GAMM</name>
<dbReference type="RefSeq" id="WP_273437236.1">
    <property type="nucleotide sequence ID" value="NZ_PKUN01000001.1"/>
</dbReference>
<evidence type="ECO:0000256" key="3">
    <source>
        <dbReference type="ARBA" id="ARBA00022676"/>
    </source>
</evidence>
<evidence type="ECO:0000313" key="13">
    <source>
        <dbReference type="EMBL" id="PLX63669.1"/>
    </source>
</evidence>
<keyword evidence="3 11" id="KW-0328">Glycosyltransferase</keyword>
<gene>
    <name evidence="11" type="primary">mtgA</name>
    <name evidence="13" type="ORF">C0630_00700</name>
</gene>
<dbReference type="GO" id="GO:0009274">
    <property type="term" value="C:peptidoglycan-based cell wall"/>
    <property type="evidence" value="ECO:0007669"/>
    <property type="project" value="InterPro"/>
</dbReference>
<dbReference type="InterPro" id="IPR036950">
    <property type="entry name" value="PBP_transglycosylase"/>
</dbReference>